<reference evidence="2 3" key="1">
    <citation type="submission" date="2019-07" db="EMBL/GenBank/DDBJ databases">
        <title>Whole genome shotgun sequence of Actinotalea fermentans NBRC 105374.</title>
        <authorList>
            <person name="Hosoyama A."/>
            <person name="Uohara A."/>
            <person name="Ohji S."/>
            <person name="Ichikawa N."/>
        </authorList>
    </citation>
    <scope>NUCLEOTIDE SEQUENCE [LARGE SCALE GENOMIC DNA]</scope>
    <source>
        <strain evidence="2 3">NBRC 105374</strain>
    </source>
</reference>
<dbReference type="Gene3D" id="3.40.50.720">
    <property type="entry name" value="NAD(P)-binding Rossmann-like Domain"/>
    <property type="match status" value="1"/>
</dbReference>
<comment type="caution">
    <text evidence="2">The sequence shown here is derived from an EMBL/GenBank/DDBJ whole genome shotgun (WGS) entry which is preliminary data.</text>
</comment>
<dbReference type="InterPro" id="IPR011032">
    <property type="entry name" value="GroES-like_sf"/>
</dbReference>
<dbReference type="InterPro" id="IPR020843">
    <property type="entry name" value="ER"/>
</dbReference>
<dbReference type="Pfam" id="PF13602">
    <property type="entry name" value="ADH_zinc_N_2"/>
    <property type="match status" value="1"/>
</dbReference>
<dbReference type="SUPFAM" id="SSF51735">
    <property type="entry name" value="NAD(P)-binding Rossmann-fold domains"/>
    <property type="match status" value="1"/>
</dbReference>
<evidence type="ECO:0000313" key="2">
    <source>
        <dbReference type="EMBL" id="GEN80423.1"/>
    </source>
</evidence>
<dbReference type="Gene3D" id="3.90.180.10">
    <property type="entry name" value="Medium-chain alcohol dehydrogenases, catalytic domain"/>
    <property type="match status" value="1"/>
</dbReference>
<dbReference type="InterPro" id="IPR013154">
    <property type="entry name" value="ADH-like_N"/>
</dbReference>
<dbReference type="GO" id="GO:0016491">
    <property type="term" value="F:oxidoreductase activity"/>
    <property type="evidence" value="ECO:0007669"/>
    <property type="project" value="InterPro"/>
</dbReference>
<dbReference type="PANTHER" id="PTHR44013:SF1">
    <property type="entry name" value="ZINC-TYPE ALCOHOL DEHYDROGENASE-LIKE PROTEIN C16A3.02C"/>
    <property type="match status" value="1"/>
</dbReference>
<dbReference type="SMART" id="SM00829">
    <property type="entry name" value="PKS_ER"/>
    <property type="match status" value="1"/>
</dbReference>
<evidence type="ECO:0000313" key="3">
    <source>
        <dbReference type="Proteomes" id="UP000321484"/>
    </source>
</evidence>
<dbReference type="EMBL" id="BJYK01000007">
    <property type="protein sequence ID" value="GEN80423.1"/>
    <property type="molecule type" value="Genomic_DNA"/>
</dbReference>
<dbReference type="SUPFAM" id="SSF50129">
    <property type="entry name" value="GroES-like"/>
    <property type="match status" value="1"/>
</dbReference>
<dbReference type="Pfam" id="PF08240">
    <property type="entry name" value="ADH_N"/>
    <property type="match status" value="1"/>
</dbReference>
<dbReference type="InterPro" id="IPR036291">
    <property type="entry name" value="NAD(P)-bd_dom_sf"/>
</dbReference>
<organism evidence="2 3">
    <name type="scientific">Actinotalea fermentans</name>
    <dbReference type="NCBI Taxonomy" id="43671"/>
    <lineage>
        <taxon>Bacteria</taxon>
        <taxon>Bacillati</taxon>
        <taxon>Actinomycetota</taxon>
        <taxon>Actinomycetes</taxon>
        <taxon>Micrococcales</taxon>
        <taxon>Cellulomonadaceae</taxon>
        <taxon>Actinotalea</taxon>
    </lineage>
</organism>
<evidence type="ECO:0000259" key="1">
    <source>
        <dbReference type="SMART" id="SM00829"/>
    </source>
</evidence>
<dbReference type="InterPro" id="IPR052733">
    <property type="entry name" value="Chloroplast_QOR"/>
</dbReference>
<sequence>MDTRTTTPGTTAGTRPLMRAAVARRFGGPEVVRVESVPRPTARAGELVLRVHASTVSAADHRMRARDLPKGMWFMAPIALGVFRPRVRVLGMDAAGVVAEVGPGVESFQVGDRVVARLGSAFGGHAQYARVRVGVGVARIPEGMSFVDAAAVPFGGLTALHFLREAGVTAGSDVLVNGASGAVGTAVVQLATALGARVTAVCGDGADLVRGLGADAVVDYRTEDLAAGTATYDVVVDCVGTAPVARVEHLVRPGGAFALVAVDAAGLLGAGRARRRTGKRVVVGNITVDDGDLASLLGLVEEGRLRPVVDRTYPLDDVVAAHAYVDTWHKKGSVVLEIS</sequence>
<keyword evidence="3" id="KW-1185">Reference proteome</keyword>
<dbReference type="Proteomes" id="UP000321484">
    <property type="component" value="Unassembled WGS sequence"/>
</dbReference>
<accession>A0A511YZ01</accession>
<gene>
    <name evidence="2" type="ORF">AFE02nite_21570</name>
</gene>
<dbReference type="CDD" id="cd08267">
    <property type="entry name" value="MDR1"/>
    <property type="match status" value="1"/>
</dbReference>
<dbReference type="RefSeq" id="WP_052113959.1">
    <property type="nucleotide sequence ID" value="NZ_BJYK01000007.1"/>
</dbReference>
<proteinExistence type="predicted"/>
<name>A0A511YZ01_9CELL</name>
<dbReference type="AlphaFoldDB" id="A0A511YZ01"/>
<feature type="domain" description="Enoyl reductase (ER)" evidence="1">
    <location>
        <begin position="27"/>
        <end position="336"/>
    </location>
</feature>
<protein>
    <submittedName>
        <fullName evidence="2">Alcohol dehydrogenase</fullName>
    </submittedName>
</protein>
<dbReference type="OrthoDB" id="3175656at2"/>
<dbReference type="PANTHER" id="PTHR44013">
    <property type="entry name" value="ZINC-TYPE ALCOHOL DEHYDROGENASE-LIKE PROTEIN C16A3.02C"/>
    <property type="match status" value="1"/>
</dbReference>